<dbReference type="GO" id="GO:0016491">
    <property type="term" value="F:oxidoreductase activity"/>
    <property type="evidence" value="ECO:0007669"/>
    <property type="project" value="UniProtKB-KW"/>
</dbReference>
<comment type="pathway">
    <text evidence="1 4">Carotenoid biosynthesis.</text>
</comment>
<accession>A0A7R7DK42</accession>
<gene>
    <name evidence="6" type="ORF">Athai_04000</name>
</gene>
<keyword evidence="2 4" id="KW-0125">Carotenoid biosynthesis</keyword>
<evidence type="ECO:0000313" key="6">
    <source>
        <dbReference type="EMBL" id="BCJ32897.1"/>
    </source>
</evidence>
<dbReference type="Gene3D" id="3.50.50.60">
    <property type="entry name" value="FAD/NAD(P)-binding domain"/>
    <property type="match status" value="2"/>
</dbReference>
<sequence>MRTVPGRTDRVVVVGAGLGGLAAAIRLAGAGRAVTVLERADGPGGRAGLLRRNGFRFDAGPTVLTAPQLIGDTLAAVGERLDDWLTLTRLDPAYRAHFPDGSTLDVRTDTAAMAGEIAALCGPREADGYLRFADYARRLYRIEWRDFIDRNFDRPTDLLTANLARLVAAGGFRSLDAKIGQFFRDPRTRRIFSFQALYAGVAPHRALALYAVISYLDTVAGVYFPRGGLAAVARAMAGVAVKHGVDLRYGTEVTGIERRAGRATGVTTAGGQRFAADAVVLNPDLPVAYRELLGRPPRRLRYSPSCVLLHLGATAAYRGAAHHNVHFGRSWRPVFDDVIERGVPMRDPSLLITNPSRTDPTLAPAGQHTYYLLAPAPNLAHRNRIDWADFGPRYADRLLSTAESMGYVGLSAAVTERVVVTPADWAAAGMAAGTPFAAAHTFGQTGPLRPGNLAPGLSNVVFVGSGTQPGVGVPMVLVSGRLAAERITGPAPGRR</sequence>
<comment type="similarity">
    <text evidence="4">Belongs to the carotenoid/retinoid oxidoreductase family.</text>
</comment>
<dbReference type="GO" id="GO:0016117">
    <property type="term" value="P:carotenoid biosynthetic process"/>
    <property type="evidence" value="ECO:0007669"/>
    <property type="project" value="UniProtKB-KW"/>
</dbReference>
<dbReference type="EMBL" id="AP023355">
    <property type="protein sequence ID" value="BCJ32897.1"/>
    <property type="molecule type" value="Genomic_DNA"/>
</dbReference>
<evidence type="ECO:0000256" key="1">
    <source>
        <dbReference type="ARBA" id="ARBA00004829"/>
    </source>
</evidence>
<evidence type="ECO:0000256" key="2">
    <source>
        <dbReference type="ARBA" id="ARBA00022746"/>
    </source>
</evidence>
<dbReference type="RefSeq" id="WP_203959876.1">
    <property type="nucleotide sequence ID" value="NZ_AP023355.1"/>
</dbReference>
<keyword evidence="3 4" id="KW-0560">Oxidoreductase</keyword>
<evidence type="ECO:0000259" key="5">
    <source>
        <dbReference type="Pfam" id="PF01593"/>
    </source>
</evidence>
<dbReference type="Proteomes" id="UP000611640">
    <property type="component" value="Chromosome"/>
</dbReference>
<dbReference type="PANTHER" id="PTHR43734:SF1">
    <property type="entry name" value="PHYTOENE DESATURASE"/>
    <property type="match status" value="1"/>
</dbReference>
<dbReference type="AlphaFoldDB" id="A0A7R7DK42"/>
<organism evidence="6 7">
    <name type="scientific">Actinocatenispora thailandica</name>
    <dbReference type="NCBI Taxonomy" id="227318"/>
    <lineage>
        <taxon>Bacteria</taxon>
        <taxon>Bacillati</taxon>
        <taxon>Actinomycetota</taxon>
        <taxon>Actinomycetes</taxon>
        <taxon>Micromonosporales</taxon>
        <taxon>Micromonosporaceae</taxon>
        <taxon>Actinocatenispora</taxon>
    </lineage>
</organism>
<evidence type="ECO:0000256" key="3">
    <source>
        <dbReference type="ARBA" id="ARBA00023002"/>
    </source>
</evidence>
<keyword evidence="7" id="KW-1185">Reference proteome</keyword>
<protein>
    <submittedName>
        <fullName evidence="6">Phytoene dehydrogenase</fullName>
    </submittedName>
</protein>
<dbReference type="KEGG" id="atl:Athai_04000"/>
<dbReference type="SUPFAM" id="SSF51905">
    <property type="entry name" value="FAD/NAD(P)-binding domain"/>
    <property type="match status" value="1"/>
</dbReference>
<feature type="domain" description="Amine oxidase" evidence="5">
    <location>
        <begin position="18"/>
        <end position="487"/>
    </location>
</feature>
<name>A0A7R7DK42_9ACTN</name>
<dbReference type="InterPro" id="IPR002937">
    <property type="entry name" value="Amino_oxidase"/>
</dbReference>
<dbReference type="NCBIfam" id="TIGR02734">
    <property type="entry name" value="crtI_fam"/>
    <property type="match status" value="1"/>
</dbReference>
<dbReference type="Pfam" id="PF01593">
    <property type="entry name" value="Amino_oxidase"/>
    <property type="match status" value="1"/>
</dbReference>
<evidence type="ECO:0000256" key="4">
    <source>
        <dbReference type="RuleBase" id="RU362075"/>
    </source>
</evidence>
<proteinExistence type="inferred from homology"/>
<reference evidence="6 7" key="1">
    <citation type="submission" date="2020-08" db="EMBL/GenBank/DDBJ databases">
        <title>Whole genome shotgun sequence of Actinocatenispora thailandica NBRC 105041.</title>
        <authorList>
            <person name="Komaki H."/>
            <person name="Tamura T."/>
        </authorList>
    </citation>
    <scope>NUCLEOTIDE SEQUENCE [LARGE SCALE GENOMIC DNA]</scope>
    <source>
        <strain evidence="6 7">NBRC 105041</strain>
    </source>
</reference>
<dbReference type="InterPro" id="IPR014105">
    <property type="entry name" value="Carotenoid/retinoid_OxRdtase"/>
</dbReference>
<dbReference type="PANTHER" id="PTHR43734">
    <property type="entry name" value="PHYTOENE DESATURASE"/>
    <property type="match status" value="1"/>
</dbReference>
<dbReference type="InterPro" id="IPR036188">
    <property type="entry name" value="FAD/NAD-bd_sf"/>
</dbReference>
<evidence type="ECO:0000313" key="7">
    <source>
        <dbReference type="Proteomes" id="UP000611640"/>
    </source>
</evidence>